<dbReference type="InterPro" id="IPR050266">
    <property type="entry name" value="AB_hydrolase_sf"/>
</dbReference>
<name>A0ABU8J882_9GAMM</name>
<reference evidence="3 4" key="1">
    <citation type="journal article" date="2014" name="Int. J. Syst. Evol. Microbiol.">
        <title>Fulvimonas yonginensis sp. nov., isolated from greenhouse soil, and emended description of the genus Fulvimonas.</title>
        <authorList>
            <person name="Ahn J.H."/>
            <person name="Kim S.J."/>
            <person name="Weon H.Y."/>
            <person name="Hong S.B."/>
            <person name="Seok S.J."/>
            <person name="Kwon S.W."/>
        </authorList>
    </citation>
    <scope>NUCLEOTIDE SEQUENCE [LARGE SCALE GENOMIC DNA]</scope>
    <source>
        <strain evidence="3 4">KACC 16952</strain>
    </source>
</reference>
<dbReference type="InterPro" id="IPR000639">
    <property type="entry name" value="Epox_hydrolase-like"/>
</dbReference>
<evidence type="ECO:0000313" key="4">
    <source>
        <dbReference type="Proteomes" id="UP001381174"/>
    </source>
</evidence>
<keyword evidence="1" id="KW-1133">Transmembrane helix</keyword>
<feature type="transmembrane region" description="Helical" evidence="1">
    <location>
        <begin position="21"/>
        <end position="40"/>
    </location>
</feature>
<dbReference type="InterPro" id="IPR000073">
    <property type="entry name" value="AB_hydrolase_1"/>
</dbReference>
<protein>
    <submittedName>
        <fullName evidence="3">Alpha/beta fold hydrolase</fullName>
    </submittedName>
</protein>
<comment type="caution">
    <text evidence="3">The sequence shown here is derived from an EMBL/GenBank/DDBJ whole genome shotgun (WGS) entry which is preliminary data.</text>
</comment>
<dbReference type="GO" id="GO:0016787">
    <property type="term" value="F:hydrolase activity"/>
    <property type="evidence" value="ECO:0007669"/>
    <property type="project" value="UniProtKB-KW"/>
</dbReference>
<dbReference type="PRINTS" id="PR00111">
    <property type="entry name" value="ABHYDROLASE"/>
</dbReference>
<dbReference type="PANTHER" id="PTHR43798:SF5">
    <property type="entry name" value="MONOACYLGLYCEROL LIPASE ABHD6"/>
    <property type="match status" value="1"/>
</dbReference>
<dbReference type="Proteomes" id="UP001381174">
    <property type="component" value="Unassembled WGS sequence"/>
</dbReference>
<dbReference type="Gene3D" id="3.40.50.1820">
    <property type="entry name" value="alpha/beta hydrolase"/>
    <property type="match status" value="1"/>
</dbReference>
<evidence type="ECO:0000256" key="1">
    <source>
        <dbReference type="SAM" id="Phobius"/>
    </source>
</evidence>
<keyword evidence="1" id="KW-0472">Membrane</keyword>
<feature type="domain" description="AB hydrolase-1" evidence="2">
    <location>
        <begin position="79"/>
        <end position="313"/>
    </location>
</feature>
<keyword evidence="1" id="KW-0812">Transmembrane</keyword>
<evidence type="ECO:0000313" key="3">
    <source>
        <dbReference type="EMBL" id="MEI7035441.1"/>
    </source>
</evidence>
<dbReference type="InterPro" id="IPR029058">
    <property type="entry name" value="AB_hydrolase_fold"/>
</dbReference>
<keyword evidence="3" id="KW-0378">Hydrolase</keyword>
<dbReference type="EMBL" id="JBBBNY010000001">
    <property type="protein sequence ID" value="MEI7035441.1"/>
    <property type="molecule type" value="Genomic_DNA"/>
</dbReference>
<organism evidence="3 4">
    <name type="scientific">Fulvimonas yonginensis</name>
    <dbReference type="NCBI Taxonomy" id="1495200"/>
    <lineage>
        <taxon>Bacteria</taxon>
        <taxon>Pseudomonadati</taxon>
        <taxon>Pseudomonadota</taxon>
        <taxon>Gammaproteobacteria</taxon>
        <taxon>Lysobacterales</taxon>
        <taxon>Rhodanobacteraceae</taxon>
        <taxon>Fulvimonas</taxon>
    </lineage>
</organism>
<keyword evidence="4" id="KW-1185">Reference proteome</keyword>
<gene>
    <name evidence="3" type="ORF">WAT24_01580</name>
</gene>
<dbReference type="SUPFAM" id="SSF53474">
    <property type="entry name" value="alpha/beta-Hydrolases"/>
    <property type="match status" value="1"/>
</dbReference>
<dbReference type="RefSeq" id="WP_336806052.1">
    <property type="nucleotide sequence ID" value="NZ_JBBBNY010000001.1"/>
</dbReference>
<dbReference type="PANTHER" id="PTHR43798">
    <property type="entry name" value="MONOACYLGLYCEROL LIPASE"/>
    <property type="match status" value="1"/>
</dbReference>
<evidence type="ECO:0000259" key="2">
    <source>
        <dbReference type="Pfam" id="PF00561"/>
    </source>
</evidence>
<proteinExistence type="predicted"/>
<accession>A0ABU8J882</accession>
<dbReference type="PRINTS" id="PR00412">
    <property type="entry name" value="EPOXHYDRLASE"/>
</dbReference>
<sequence length="327" mass="35682">MNQTPDTHPLWQRLLLRRLKFLGILVALLVVVLGGSYLFAPQWLLRAYVLRQAMSAHVEKHALRVGDTTWSYYEGGQGPTLVLLHGFGVDKSVWLPLAAQLTPQFHVVIPDLPGWGESSRVADADYGVAAQAQRLQSFLAALGVQRFVLVGHSMGGAIAGVYAAGHPDGVAGLALLDAYGLKAEPSALDREVQAGRDPFLYADHAAFRAALKLAFLQPPSLPARIEDVFISRNRHDRAFIERTLAALRQPQNRLSLQQDLGRLTMPVLGLWCRDDRMVDPSALDSLRNGLTRAASIGSSQLTGCGHMPMMERPEATAQVLTGFVLGR</sequence>
<dbReference type="Pfam" id="PF00561">
    <property type="entry name" value="Abhydrolase_1"/>
    <property type="match status" value="1"/>
</dbReference>